<evidence type="ECO:0000256" key="4">
    <source>
        <dbReference type="ARBA" id="ARBA00022679"/>
    </source>
</evidence>
<feature type="region of interest" description="Disordered" evidence="10">
    <location>
        <begin position="216"/>
        <end position="289"/>
    </location>
</feature>
<dbReference type="Pfam" id="PF00590">
    <property type="entry name" value="TP_methylase"/>
    <property type="match status" value="1"/>
</dbReference>
<feature type="region of interest" description="Disordered" evidence="10">
    <location>
        <begin position="403"/>
        <end position="443"/>
    </location>
</feature>
<evidence type="ECO:0000256" key="1">
    <source>
        <dbReference type="ARBA" id="ARBA00012400"/>
    </source>
</evidence>
<evidence type="ECO:0000256" key="7">
    <source>
        <dbReference type="ARBA" id="ARBA00023027"/>
    </source>
</evidence>
<sequence>MTTSTYPRPQGDLPLPLTFLPAPTRRALIVGVNKLAAARAFTFLDSSFGVVLLGDRREACDELVWREEHGEVEFHTDDDDEATGRWSEETDVEAWTRLISSIDSVDMVVVADTILTPTSSSPRPLLSARSIFHACTRLHLPINTTDYPAWSTFTFPSVAKFPGKEPGTKSNLQIAVSTNGKGCRLAGRIRREVVGRLPKDVGAAVDNVGILRARVRARSPGSGSTRSGSCTRSRRQDGAAAPTSRPVNGRTDSGFLGDDDDVSLFSGSGPLNSPVPQLDSPALSRTSSTRSLFHPQVQLVTQMHQHHHQQQQKQTADSYPFPSILTPLPISPAITAKTAPSTASTTQMDEEDHQLRRMRWVSQISEYWSIEYLARMGEEEMERCLAMWTEGGEADRVDVGEMGQERTGSGAGTINGSSDTSRGRTLGTGPGAAGDDMTPTGETGLQLTPRHGLALDAPPRPPAPRRGKILLLGSGPGHPSLLTVAAHQALLTATLILSDKLVPAEILALIPKTTTLHIAKKFPGNAEGAQNEMMQLALEGALKGETVVRLKQGDPFVYGRGGEEVLFFREHGFESVVVPGISSSIAGPLMMGIPVTQRGVADSMVLCTGVGRKGKAVQLPGYVRGRTLIVLMGVARIHQVLQVLTNANLNDDPVARETTGWRDGDAFPPHLPIAIIERASSHDQRMVASTLDKIEDALERSGEQRPPGMMIIGWAALALEGDGEVTVLDDDEDTPDLEARDKARVERWLGGQDYILKDGLREEWAQFLPPGAVTEVE</sequence>
<accession>A0A8K0JRS3</accession>
<dbReference type="CDD" id="cd11642">
    <property type="entry name" value="SUMT"/>
    <property type="match status" value="1"/>
</dbReference>
<comment type="caution">
    <text evidence="14">The sequence shown here is derived from an EMBL/GenBank/DDBJ whole genome shotgun (WGS) entry which is preliminary data.</text>
</comment>
<dbReference type="GO" id="GO:0032259">
    <property type="term" value="P:methylation"/>
    <property type="evidence" value="ECO:0007669"/>
    <property type="project" value="UniProtKB-KW"/>
</dbReference>
<keyword evidence="7" id="KW-0520">NAD</keyword>
<dbReference type="Pfam" id="PF14824">
    <property type="entry name" value="Sirohm_synth_M"/>
    <property type="match status" value="1"/>
</dbReference>
<name>A0A8K0JRS3_9TREE</name>
<gene>
    <name evidence="14" type="ORF">FFLO_00562</name>
</gene>
<dbReference type="InterPro" id="IPR006366">
    <property type="entry name" value="CobA/CysG_C"/>
</dbReference>
<dbReference type="InterPro" id="IPR014777">
    <property type="entry name" value="4pyrrole_Mease_sub1"/>
</dbReference>
<dbReference type="GO" id="GO:0004851">
    <property type="term" value="F:uroporphyrin-III C-methyltransferase activity"/>
    <property type="evidence" value="ECO:0007669"/>
    <property type="project" value="TreeGrafter"/>
</dbReference>
<evidence type="ECO:0000313" key="15">
    <source>
        <dbReference type="Proteomes" id="UP000812966"/>
    </source>
</evidence>
<evidence type="ECO:0000256" key="9">
    <source>
        <dbReference type="ARBA" id="ARBA00035662"/>
    </source>
</evidence>
<dbReference type="FunFam" id="3.40.1010.10:FF:000006">
    <property type="entry name" value="Siroheme synthase, putative"/>
    <property type="match status" value="1"/>
</dbReference>
<keyword evidence="2" id="KW-0488">Methylation</keyword>
<dbReference type="Pfam" id="PF14823">
    <property type="entry name" value="Sirohm_synth_C"/>
    <property type="match status" value="1"/>
</dbReference>
<dbReference type="GO" id="GO:0019354">
    <property type="term" value="P:siroheme biosynthetic process"/>
    <property type="evidence" value="ECO:0007669"/>
    <property type="project" value="InterPro"/>
</dbReference>
<dbReference type="InterPro" id="IPR035996">
    <property type="entry name" value="4pyrrol_Methylase_sf"/>
</dbReference>
<feature type="domain" description="Siroheme biosynthesis protein Met8 C-terminal" evidence="12">
    <location>
        <begin position="352"/>
        <end position="391"/>
    </location>
</feature>
<evidence type="ECO:0000259" key="12">
    <source>
        <dbReference type="Pfam" id="PF14823"/>
    </source>
</evidence>
<reference evidence="14" key="1">
    <citation type="submission" date="2020-04" db="EMBL/GenBank/DDBJ databases">
        <title>Analysis of mating type loci in Filobasidium floriforme.</title>
        <authorList>
            <person name="Nowrousian M."/>
        </authorList>
    </citation>
    <scope>NUCLEOTIDE SEQUENCE</scope>
    <source>
        <strain evidence="14">CBS 6242</strain>
    </source>
</reference>
<evidence type="ECO:0000256" key="10">
    <source>
        <dbReference type="SAM" id="MobiDB-lite"/>
    </source>
</evidence>
<dbReference type="Proteomes" id="UP000812966">
    <property type="component" value="Unassembled WGS sequence"/>
</dbReference>
<dbReference type="Pfam" id="PF13241">
    <property type="entry name" value="NAD_binding_7"/>
    <property type="match status" value="1"/>
</dbReference>
<evidence type="ECO:0000256" key="2">
    <source>
        <dbReference type="ARBA" id="ARBA00022481"/>
    </source>
</evidence>
<dbReference type="EMBL" id="JABELV010000006">
    <property type="protein sequence ID" value="KAG7571546.1"/>
    <property type="molecule type" value="Genomic_DNA"/>
</dbReference>
<comment type="similarity">
    <text evidence="9">In the N-terminal section; belongs to the precorrin methyltransferase family.</text>
</comment>
<feature type="compositionally biased region" description="Low complexity" evidence="10">
    <location>
        <begin position="218"/>
        <end position="231"/>
    </location>
</feature>
<dbReference type="PANTHER" id="PTHR45790">
    <property type="entry name" value="SIROHEME SYNTHASE-RELATED"/>
    <property type="match status" value="1"/>
</dbReference>
<dbReference type="GO" id="GO:0043115">
    <property type="term" value="F:precorrin-2 dehydrogenase activity"/>
    <property type="evidence" value="ECO:0007669"/>
    <property type="project" value="UniProtKB-EC"/>
</dbReference>
<keyword evidence="15" id="KW-1185">Reference proteome</keyword>
<keyword evidence="8" id="KW-0627">Porphyrin biosynthesis</keyword>
<dbReference type="Gene3D" id="3.40.1010.10">
    <property type="entry name" value="Cobalt-precorrin-4 Transmethylase, Domain 1"/>
    <property type="match status" value="1"/>
</dbReference>
<keyword evidence="6" id="KW-0560">Oxidoreductase</keyword>
<proteinExistence type="inferred from homology"/>
<dbReference type="SUPFAM" id="SSF75615">
    <property type="entry name" value="Siroheme synthase middle domains-like"/>
    <property type="match status" value="1"/>
</dbReference>
<evidence type="ECO:0000256" key="8">
    <source>
        <dbReference type="ARBA" id="ARBA00023244"/>
    </source>
</evidence>
<dbReference type="InterPro" id="IPR028162">
    <property type="entry name" value="Met8_C"/>
</dbReference>
<keyword evidence="3" id="KW-0489">Methyltransferase</keyword>
<keyword evidence="4" id="KW-0808">Transferase</keyword>
<feature type="domain" description="Tetrapyrrole methylase" evidence="11">
    <location>
        <begin position="468"/>
        <end position="694"/>
    </location>
</feature>
<evidence type="ECO:0000259" key="11">
    <source>
        <dbReference type="Pfam" id="PF00590"/>
    </source>
</evidence>
<dbReference type="Gene3D" id="3.30.950.10">
    <property type="entry name" value="Methyltransferase, Cobalt-precorrin-4 Transmethylase, Domain 2"/>
    <property type="match status" value="1"/>
</dbReference>
<feature type="compositionally biased region" description="Polar residues" evidence="10">
    <location>
        <begin position="265"/>
        <end position="275"/>
    </location>
</feature>
<feature type="domain" description="Siroheme synthase central" evidence="13">
    <location>
        <begin position="171"/>
        <end position="193"/>
    </location>
</feature>
<dbReference type="PANTHER" id="PTHR45790:SF6">
    <property type="entry name" value="UROPORPHYRINOGEN-III C-METHYLTRANSFERASE"/>
    <property type="match status" value="1"/>
</dbReference>
<dbReference type="Gene3D" id="3.40.50.720">
    <property type="entry name" value="NAD(P)-binding Rossmann-like Domain"/>
    <property type="match status" value="1"/>
</dbReference>
<protein>
    <recommendedName>
        <fullName evidence="1">precorrin-2 dehydrogenase</fullName>
        <ecNumber evidence="1">1.3.1.76</ecNumber>
    </recommendedName>
</protein>
<evidence type="ECO:0000259" key="13">
    <source>
        <dbReference type="Pfam" id="PF14824"/>
    </source>
</evidence>
<evidence type="ECO:0000313" key="14">
    <source>
        <dbReference type="EMBL" id="KAG7571546.1"/>
    </source>
</evidence>
<evidence type="ECO:0000256" key="5">
    <source>
        <dbReference type="ARBA" id="ARBA00022691"/>
    </source>
</evidence>
<evidence type="ECO:0000256" key="6">
    <source>
        <dbReference type="ARBA" id="ARBA00023002"/>
    </source>
</evidence>
<dbReference type="InterPro" id="IPR014776">
    <property type="entry name" value="4pyrrole_Mease_sub2"/>
</dbReference>
<evidence type="ECO:0000256" key="3">
    <source>
        <dbReference type="ARBA" id="ARBA00022603"/>
    </source>
</evidence>
<organism evidence="14 15">
    <name type="scientific">Filobasidium floriforme</name>
    <dbReference type="NCBI Taxonomy" id="5210"/>
    <lineage>
        <taxon>Eukaryota</taxon>
        <taxon>Fungi</taxon>
        <taxon>Dikarya</taxon>
        <taxon>Basidiomycota</taxon>
        <taxon>Agaricomycotina</taxon>
        <taxon>Tremellomycetes</taxon>
        <taxon>Filobasidiales</taxon>
        <taxon>Filobasidiaceae</taxon>
        <taxon>Filobasidium</taxon>
    </lineage>
</organism>
<dbReference type="AlphaFoldDB" id="A0A8K0JRS3"/>
<dbReference type="InterPro" id="IPR000878">
    <property type="entry name" value="4pyrrol_Mease"/>
</dbReference>
<dbReference type="InterPro" id="IPR028281">
    <property type="entry name" value="Sirohaem_synthase_central"/>
</dbReference>
<dbReference type="EC" id="1.3.1.76" evidence="1"/>
<keyword evidence="5" id="KW-0949">S-adenosyl-L-methionine</keyword>
<dbReference type="SUPFAM" id="SSF53790">
    <property type="entry name" value="Tetrapyrrole methylase"/>
    <property type="match status" value="1"/>
</dbReference>
<dbReference type="InterPro" id="IPR050161">
    <property type="entry name" value="Siro_Cobalamin_biosynth"/>
</dbReference>